<evidence type="ECO:0008006" key="3">
    <source>
        <dbReference type="Google" id="ProtNLM"/>
    </source>
</evidence>
<proteinExistence type="predicted"/>
<protein>
    <recommendedName>
        <fullName evidence="3">Outer membrane protein beta-barrel domain-containing protein</fullName>
    </recommendedName>
</protein>
<gene>
    <name evidence="1" type="ORF">TRV642_4213</name>
</gene>
<dbReference type="AlphaFoldDB" id="A0A9W4TKT1"/>
<dbReference type="EMBL" id="OX336425">
    <property type="protein sequence ID" value="CAI2768895.1"/>
    <property type="molecule type" value="Genomic_DNA"/>
</dbReference>
<dbReference type="RefSeq" id="WP_263361422.1">
    <property type="nucleotide sequence ID" value="NZ_OX336425.1"/>
</dbReference>
<dbReference type="Proteomes" id="UP001152749">
    <property type="component" value="Chromosome"/>
</dbReference>
<evidence type="ECO:0000313" key="2">
    <source>
        <dbReference type="Proteomes" id="UP001152749"/>
    </source>
</evidence>
<organism evidence="1 2">
    <name type="scientific">Flavobacterium collinsii</name>
    <dbReference type="NCBI Taxonomy" id="1114861"/>
    <lineage>
        <taxon>Bacteria</taxon>
        <taxon>Pseudomonadati</taxon>
        <taxon>Bacteroidota</taxon>
        <taxon>Flavobacteriia</taxon>
        <taxon>Flavobacteriales</taxon>
        <taxon>Flavobacteriaceae</taxon>
        <taxon>Flavobacterium</taxon>
    </lineage>
</organism>
<reference evidence="1" key="1">
    <citation type="submission" date="2022-09" db="EMBL/GenBank/DDBJ databases">
        <authorList>
            <person name="Duchaud E."/>
        </authorList>
    </citation>
    <scope>NUCLEOTIDE SEQUENCE</scope>
    <source>
        <strain evidence="1">TRV642</strain>
    </source>
</reference>
<evidence type="ECO:0000313" key="1">
    <source>
        <dbReference type="EMBL" id="CAI2768895.1"/>
    </source>
</evidence>
<name>A0A9W4TKT1_9FLAO</name>
<accession>A0A9W4TKT1</accession>
<sequence>MKYLLLFVTIAFCSCSPKIRTSVSEKHEKLNEVEKIVIFNAKSELPAVYSKIGSTKIGDTGFTINCDLNTVLEKAKTEARKSGANALLITEHLYPSTFGSSCHRIAADLLRVENTPDYDIVKITKDTVRLAAGSNAINNDAVVYGSSYSDNSKTSRFLVTANVGQSFRVGSSPDGLNSEQKKYLKKLKSGLSYDVSAYYITDKKNGFGLKYNVYKSSGTIYNQQITVGNEMTVKGNFSDDITISFIGPSFIITEDRHARVGEANLELALGYMAYQNKAGVAGNPVKITGSNFGMIGGMGYHFRITPHFLLGPQVSFVGGVLKKLKYTYADGTTYTEKLDKEELENLWRIDLAIGAKFRF</sequence>
<dbReference type="KEGG" id="fcs:TRV642_4213"/>
<dbReference type="PROSITE" id="PS51257">
    <property type="entry name" value="PROKAR_LIPOPROTEIN"/>
    <property type="match status" value="1"/>
</dbReference>